<organism evidence="2 3">
    <name type="scientific">Arthrobacter liuii</name>
    <dbReference type="NCBI Taxonomy" id="1476996"/>
    <lineage>
        <taxon>Bacteria</taxon>
        <taxon>Bacillati</taxon>
        <taxon>Actinomycetota</taxon>
        <taxon>Actinomycetes</taxon>
        <taxon>Micrococcales</taxon>
        <taxon>Micrococcaceae</taxon>
        <taxon>Arthrobacter</taxon>
    </lineage>
</organism>
<feature type="transmembrane region" description="Helical" evidence="1">
    <location>
        <begin position="72"/>
        <end position="90"/>
    </location>
</feature>
<dbReference type="EMBL" id="BMFW01000039">
    <property type="protein sequence ID" value="GGI01921.1"/>
    <property type="molecule type" value="Genomic_DNA"/>
</dbReference>
<keyword evidence="1" id="KW-0812">Transmembrane</keyword>
<sequence length="101" mass="10718">MGENDTPEEHEPSKRSKLPAAVVPLLGVAAVLAGILIAYLNRDFTGWFGYAPLSNKPFTANGAAFITEGTQIGLAIMVAGLLVLAFWAGYRLGRRDNSGRG</sequence>
<dbReference type="Proteomes" id="UP000643279">
    <property type="component" value="Unassembled WGS sequence"/>
</dbReference>
<evidence type="ECO:0000313" key="3">
    <source>
        <dbReference type="Proteomes" id="UP000643279"/>
    </source>
</evidence>
<protein>
    <recommendedName>
        <fullName evidence="4">LPXTG-motif cell wall anchor domain-containing protein</fullName>
    </recommendedName>
</protein>
<name>A0ABQ2B1I0_9MICC</name>
<accession>A0ABQ2B1I0</accession>
<dbReference type="RefSeq" id="WP_188573501.1">
    <property type="nucleotide sequence ID" value="NZ_BMFW01000039.1"/>
</dbReference>
<feature type="transmembrane region" description="Helical" evidence="1">
    <location>
        <begin position="21"/>
        <end position="40"/>
    </location>
</feature>
<comment type="caution">
    <text evidence="2">The sequence shown here is derived from an EMBL/GenBank/DDBJ whole genome shotgun (WGS) entry which is preliminary data.</text>
</comment>
<evidence type="ECO:0000256" key="1">
    <source>
        <dbReference type="SAM" id="Phobius"/>
    </source>
</evidence>
<reference evidence="3" key="1">
    <citation type="journal article" date="2019" name="Int. J. Syst. Evol. Microbiol.">
        <title>The Global Catalogue of Microorganisms (GCM) 10K type strain sequencing project: providing services to taxonomists for standard genome sequencing and annotation.</title>
        <authorList>
            <consortium name="The Broad Institute Genomics Platform"/>
            <consortium name="The Broad Institute Genome Sequencing Center for Infectious Disease"/>
            <person name="Wu L."/>
            <person name="Ma J."/>
        </authorList>
    </citation>
    <scope>NUCLEOTIDE SEQUENCE [LARGE SCALE GENOMIC DNA]</scope>
    <source>
        <strain evidence="3">CGMCC 1.12778</strain>
    </source>
</reference>
<gene>
    <name evidence="2" type="ORF">GCM10007170_42470</name>
</gene>
<keyword evidence="3" id="KW-1185">Reference proteome</keyword>
<keyword evidence="1" id="KW-1133">Transmembrane helix</keyword>
<keyword evidence="1" id="KW-0472">Membrane</keyword>
<proteinExistence type="predicted"/>
<evidence type="ECO:0008006" key="4">
    <source>
        <dbReference type="Google" id="ProtNLM"/>
    </source>
</evidence>
<evidence type="ECO:0000313" key="2">
    <source>
        <dbReference type="EMBL" id="GGI01921.1"/>
    </source>
</evidence>